<dbReference type="SUPFAM" id="SSF116842">
    <property type="entry name" value="XseB-like"/>
    <property type="match status" value="1"/>
</dbReference>
<keyword evidence="3 5" id="KW-0378">Hydrolase</keyword>
<proteinExistence type="inferred from homology"/>
<dbReference type="InterPro" id="IPR037004">
    <property type="entry name" value="Exonuc_VII_ssu_sf"/>
</dbReference>
<dbReference type="NCBIfam" id="TIGR01280">
    <property type="entry name" value="xseB"/>
    <property type="match status" value="1"/>
</dbReference>
<keyword evidence="1" id="KW-0963">Cytoplasm</keyword>
<gene>
    <name evidence="5" type="ORF">MNBD_NITROSPINAE05-1176</name>
</gene>
<dbReference type="GO" id="GO:0009318">
    <property type="term" value="C:exodeoxyribonuclease VII complex"/>
    <property type="evidence" value="ECO:0007669"/>
    <property type="project" value="InterPro"/>
</dbReference>
<dbReference type="EMBL" id="UOGG01000107">
    <property type="protein sequence ID" value="VAX30355.1"/>
    <property type="molecule type" value="Genomic_DNA"/>
</dbReference>
<dbReference type="PANTHER" id="PTHR34137:SF1">
    <property type="entry name" value="EXODEOXYRIBONUCLEASE 7 SMALL SUBUNIT"/>
    <property type="match status" value="1"/>
</dbReference>
<sequence>MAEMKLEKAMRRLEDIVEELEKGELDIDKSLEIFEEGIKMSRLCSKKLNEAEAKIEKLTKNEKGELITEMFPVDKEVDGGDE</sequence>
<evidence type="ECO:0000313" key="5">
    <source>
        <dbReference type="EMBL" id="VAX30355.1"/>
    </source>
</evidence>
<reference evidence="5" key="1">
    <citation type="submission" date="2018-06" db="EMBL/GenBank/DDBJ databases">
        <authorList>
            <person name="Zhirakovskaya E."/>
        </authorList>
    </citation>
    <scope>NUCLEOTIDE SEQUENCE</scope>
</reference>
<dbReference type="PANTHER" id="PTHR34137">
    <property type="entry name" value="EXODEOXYRIBONUCLEASE 7 SMALL SUBUNIT"/>
    <property type="match status" value="1"/>
</dbReference>
<dbReference type="EC" id="3.1.11.6" evidence="5"/>
<dbReference type="AlphaFoldDB" id="A0A3B1DF64"/>
<name>A0A3B1DF64_9ZZZZ</name>
<evidence type="ECO:0000256" key="2">
    <source>
        <dbReference type="ARBA" id="ARBA00022722"/>
    </source>
</evidence>
<dbReference type="InterPro" id="IPR003761">
    <property type="entry name" value="Exonuc_VII_S"/>
</dbReference>
<organism evidence="5">
    <name type="scientific">hydrothermal vent metagenome</name>
    <dbReference type="NCBI Taxonomy" id="652676"/>
    <lineage>
        <taxon>unclassified sequences</taxon>
        <taxon>metagenomes</taxon>
        <taxon>ecological metagenomes</taxon>
    </lineage>
</organism>
<keyword evidence="4" id="KW-0175">Coiled coil</keyword>
<evidence type="ECO:0000256" key="4">
    <source>
        <dbReference type="SAM" id="Coils"/>
    </source>
</evidence>
<dbReference type="GO" id="GO:0006308">
    <property type="term" value="P:DNA catabolic process"/>
    <property type="evidence" value="ECO:0007669"/>
    <property type="project" value="InterPro"/>
</dbReference>
<dbReference type="GO" id="GO:0008855">
    <property type="term" value="F:exodeoxyribonuclease VII activity"/>
    <property type="evidence" value="ECO:0007669"/>
    <property type="project" value="UniProtKB-EC"/>
</dbReference>
<accession>A0A3B1DF64</accession>
<dbReference type="HAMAP" id="MF_00337">
    <property type="entry name" value="Exonuc_7_S"/>
    <property type="match status" value="1"/>
</dbReference>
<keyword evidence="2" id="KW-0540">Nuclease</keyword>
<protein>
    <submittedName>
        <fullName evidence="5">Exodeoxyribonuclease VII small subunit</fullName>
        <ecNumber evidence="5">3.1.11.6</ecNumber>
    </submittedName>
</protein>
<dbReference type="Pfam" id="PF02609">
    <property type="entry name" value="Exonuc_VII_S"/>
    <property type="match status" value="1"/>
</dbReference>
<feature type="coiled-coil region" evidence="4">
    <location>
        <begin position="3"/>
        <end position="68"/>
    </location>
</feature>
<dbReference type="Gene3D" id="1.10.287.1040">
    <property type="entry name" value="Exonuclease VII, small subunit"/>
    <property type="match status" value="1"/>
</dbReference>
<evidence type="ECO:0000256" key="3">
    <source>
        <dbReference type="ARBA" id="ARBA00022801"/>
    </source>
</evidence>
<evidence type="ECO:0000256" key="1">
    <source>
        <dbReference type="ARBA" id="ARBA00022490"/>
    </source>
</evidence>
<dbReference type="GO" id="GO:0005829">
    <property type="term" value="C:cytosol"/>
    <property type="evidence" value="ECO:0007669"/>
    <property type="project" value="TreeGrafter"/>
</dbReference>